<dbReference type="InterPro" id="IPR013154">
    <property type="entry name" value="ADH-like_N"/>
</dbReference>
<dbReference type="RefSeq" id="WP_131307423.1">
    <property type="nucleotide sequence ID" value="NZ_SJJR01000021.1"/>
</dbReference>
<feature type="domain" description="Enoyl reductase (ER)" evidence="3">
    <location>
        <begin position="10"/>
        <end position="322"/>
    </location>
</feature>
<name>A0A4V2LVG8_9ACTN</name>
<dbReference type="GO" id="GO:0070402">
    <property type="term" value="F:NADPH binding"/>
    <property type="evidence" value="ECO:0007669"/>
    <property type="project" value="TreeGrafter"/>
</dbReference>
<dbReference type="InterPro" id="IPR014189">
    <property type="entry name" value="Quinone_OxRdtase_PIG3"/>
</dbReference>
<dbReference type="PANTHER" id="PTHR48106">
    <property type="entry name" value="QUINONE OXIDOREDUCTASE PIG3-RELATED"/>
    <property type="match status" value="1"/>
</dbReference>
<dbReference type="NCBIfam" id="TIGR02824">
    <property type="entry name" value="quinone_pig3"/>
    <property type="match status" value="1"/>
</dbReference>
<organism evidence="4 5">
    <name type="scientific">Micromonospora zingiberis</name>
    <dbReference type="NCBI Taxonomy" id="2053011"/>
    <lineage>
        <taxon>Bacteria</taxon>
        <taxon>Bacillati</taxon>
        <taxon>Actinomycetota</taxon>
        <taxon>Actinomycetes</taxon>
        <taxon>Micromonosporales</taxon>
        <taxon>Micromonosporaceae</taxon>
        <taxon>Micromonospora</taxon>
    </lineage>
</organism>
<proteinExistence type="predicted"/>
<evidence type="ECO:0000256" key="2">
    <source>
        <dbReference type="ARBA" id="ARBA00023002"/>
    </source>
</evidence>
<dbReference type="InterPro" id="IPR020843">
    <property type="entry name" value="ER"/>
</dbReference>
<gene>
    <name evidence="4" type="ORF">E0H26_23815</name>
</gene>
<evidence type="ECO:0000256" key="1">
    <source>
        <dbReference type="ARBA" id="ARBA00022857"/>
    </source>
</evidence>
<dbReference type="SMART" id="SM00829">
    <property type="entry name" value="PKS_ER"/>
    <property type="match status" value="1"/>
</dbReference>
<dbReference type="GO" id="GO:0016651">
    <property type="term" value="F:oxidoreductase activity, acting on NAD(P)H"/>
    <property type="evidence" value="ECO:0007669"/>
    <property type="project" value="TreeGrafter"/>
</dbReference>
<keyword evidence="2" id="KW-0560">Oxidoreductase</keyword>
<evidence type="ECO:0000313" key="5">
    <source>
        <dbReference type="Proteomes" id="UP000292274"/>
    </source>
</evidence>
<dbReference type="SUPFAM" id="SSF51735">
    <property type="entry name" value="NAD(P)-binding Rossmann-fold domains"/>
    <property type="match status" value="1"/>
</dbReference>
<dbReference type="AlphaFoldDB" id="A0A4V2LVG8"/>
<dbReference type="Proteomes" id="UP000292274">
    <property type="component" value="Unassembled WGS sequence"/>
</dbReference>
<dbReference type="Gene3D" id="3.90.180.10">
    <property type="entry name" value="Medium-chain alcohol dehydrogenases, catalytic domain"/>
    <property type="match status" value="1"/>
</dbReference>
<keyword evidence="5" id="KW-1185">Reference proteome</keyword>
<sequence>MRAIIVTEPGGPEVLSWSEVPDPQPGPGEVLVDVRATAVNRADLLQRQGHYPAPPGAPEYLGLECSGVITEVGSGVRDWAVGQQVCALLAGGGYAERVAVPVGQLLPVPEGVDLVDAAALPEVASTVWSNVVQVARLAAGETLLVHGGGSGIGTFAIQLGIALGASVVATARGAKHDRLRALGPVHLVDYREQDFVAEVRKVTAGGGADVILDIMGASYLGRNVAALAVDGRLVTIGMQGGRKGELDLGALLAKRGTLAATALRSRPPEQKAAIVSGVRDQVWPLIEAGRVRPVVDRRLPISEAAQAHRLVESNEHVGKVLLTVG</sequence>
<dbReference type="InterPro" id="IPR011032">
    <property type="entry name" value="GroES-like_sf"/>
</dbReference>
<reference evidence="4 5" key="1">
    <citation type="submission" date="2019-02" db="EMBL/GenBank/DDBJ databases">
        <title>Jishengella sp. nov., isolated from a root of Zingiber montanum.</title>
        <authorList>
            <person name="Kuncharoen N."/>
            <person name="Kudo T."/>
            <person name="Masahiro Y."/>
            <person name="Ohkuma M."/>
            <person name="Tanasupawat S."/>
        </authorList>
    </citation>
    <scope>NUCLEOTIDE SEQUENCE [LARGE SCALE GENOMIC DNA]</scope>
    <source>
        <strain evidence="4 5">PLAI 1-1</strain>
    </source>
</reference>
<accession>A0A4V2LVG8</accession>
<dbReference type="PANTHER" id="PTHR48106:SF8">
    <property type="entry name" value="OS02G0805600 PROTEIN"/>
    <property type="match status" value="1"/>
</dbReference>
<evidence type="ECO:0000313" key="4">
    <source>
        <dbReference type="EMBL" id="TCB92685.1"/>
    </source>
</evidence>
<comment type="caution">
    <text evidence="4">The sequence shown here is derived from an EMBL/GenBank/DDBJ whole genome shotgun (WGS) entry which is preliminary data.</text>
</comment>
<dbReference type="InterPro" id="IPR036291">
    <property type="entry name" value="NAD(P)-bd_dom_sf"/>
</dbReference>
<dbReference type="Pfam" id="PF08240">
    <property type="entry name" value="ADH_N"/>
    <property type="match status" value="1"/>
</dbReference>
<dbReference type="OrthoDB" id="9780520at2"/>
<dbReference type="SUPFAM" id="SSF50129">
    <property type="entry name" value="GroES-like"/>
    <property type="match status" value="1"/>
</dbReference>
<dbReference type="EMBL" id="SJJR01000021">
    <property type="protein sequence ID" value="TCB92685.1"/>
    <property type="molecule type" value="Genomic_DNA"/>
</dbReference>
<dbReference type="CDD" id="cd05276">
    <property type="entry name" value="p53_inducible_oxidoreductase"/>
    <property type="match status" value="1"/>
</dbReference>
<evidence type="ECO:0000259" key="3">
    <source>
        <dbReference type="SMART" id="SM00829"/>
    </source>
</evidence>
<dbReference type="Pfam" id="PF13602">
    <property type="entry name" value="ADH_zinc_N_2"/>
    <property type="match status" value="1"/>
</dbReference>
<protein>
    <submittedName>
        <fullName evidence="4">NAD(P)H-quinone oxidoreductase</fullName>
    </submittedName>
</protein>
<dbReference type="Gene3D" id="3.40.50.720">
    <property type="entry name" value="NAD(P)-binding Rossmann-like Domain"/>
    <property type="match status" value="1"/>
</dbReference>
<keyword evidence="1" id="KW-0521">NADP</keyword>